<proteinExistence type="predicted"/>
<keyword evidence="2" id="KW-1185">Reference proteome</keyword>
<protein>
    <submittedName>
        <fullName evidence="1">Uncharacterized protein</fullName>
    </submittedName>
</protein>
<accession>A0A103E351</accession>
<comment type="caution">
    <text evidence="1">The sequence shown here is derived from an EMBL/GenBank/DDBJ whole genome shotgun (WGS) entry which is preliminary data.</text>
</comment>
<organism evidence="1 2">
    <name type="scientific">Burkholderia singularis</name>
    <dbReference type="NCBI Taxonomy" id="1503053"/>
    <lineage>
        <taxon>Bacteria</taxon>
        <taxon>Pseudomonadati</taxon>
        <taxon>Pseudomonadota</taxon>
        <taxon>Betaproteobacteria</taxon>
        <taxon>Burkholderiales</taxon>
        <taxon>Burkholderiaceae</taxon>
        <taxon>Burkholderia</taxon>
        <taxon>pseudomallei group</taxon>
    </lineage>
</organism>
<dbReference type="AlphaFoldDB" id="A0A103E351"/>
<name>A0A103E351_9BURK</name>
<reference evidence="1 2" key="1">
    <citation type="submission" date="2015-11" db="EMBL/GenBank/DDBJ databases">
        <title>Expanding the genomic diversity of Burkholderia species for the development of highly accurate diagnostics.</title>
        <authorList>
            <person name="Sahl J."/>
            <person name="Keim P."/>
            <person name="Wagner D."/>
        </authorList>
    </citation>
    <scope>NUCLEOTIDE SEQUENCE [LARGE SCALE GENOMIC DNA]</scope>
    <source>
        <strain evidence="1 2">TSV85</strain>
    </source>
</reference>
<dbReference type="Proteomes" id="UP000062788">
    <property type="component" value="Unassembled WGS sequence"/>
</dbReference>
<gene>
    <name evidence="1" type="ORF">WS67_11305</name>
</gene>
<dbReference type="EMBL" id="LOWA01000028">
    <property type="protein sequence ID" value="KVE27515.1"/>
    <property type="molecule type" value="Genomic_DNA"/>
</dbReference>
<evidence type="ECO:0000313" key="2">
    <source>
        <dbReference type="Proteomes" id="UP000062788"/>
    </source>
</evidence>
<evidence type="ECO:0000313" key="1">
    <source>
        <dbReference type="EMBL" id="KVE27515.1"/>
    </source>
</evidence>
<sequence length="62" mass="7222">MFYAFIAVIRGLVIISLDLDARTALFHYLFQPTIQRSSRQLEGHVIWRQSMQCVTLTNLPKL</sequence>